<sequence length="136" mass="14548">MRPSLFTASALLLTTALIPLAQAADSGEDHLCGWYENPAPRVVNLVDREGNWKVATADGYTAPGQKPVFRSSQWVRTNGDYGYGCACLSGDVDERTHTVNAITTATARTLAACRADTSLREPSMIKSTNVVGALTM</sequence>
<dbReference type="Proteomes" id="UP000509568">
    <property type="component" value="Chromosome"/>
</dbReference>
<feature type="chain" id="PRO_5028914376" evidence="1">
    <location>
        <begin position="24"/>
        <end position="136"/>
    </location>
</feature>
<dbReference type="Pfam" id="PF13316">
    <property type="entry name" value="DUF4087"/>
    <property type="match status" value="1"/>
</dbReference>
<keyword evidence="1" id="KW-0732">Signal</keyword>
<dbReference type="AlphaFoldDB" id="A0A7D5D5L5"/>
<accession>A0A7D5D5L5</accession>
<feature type="signal peptide" evidence="1">
    <location>
        <begin position="1"/>
        <end position="23"/>
    </location>
</feature>
<dbReference type="InterPro" id="IPR025145">
    <property type="entry name" value="DUF4087"/>
</dbReference>
<dbReference type="RefSeq" id="WP_158154431.1">
    <property type="nucleotide sequence ID" value="NZ_CP056030.1"/>
</dbReference>
<evidence type="ECO:0000313" key="3">
    <source>
        <dbReference type="Proteomes" id="UP000509568"/>
    </source>
</evidence>
<organism evidence="2 3">
    <name type="scientific">Pseudomonas eucalypticola</name>
    <dbReference type="NCBI Taxonomy" id="2599595"/>
    <lineage>
        <taxon>Bacteria</taxon>
        <taxon>Pseudomonadati</taxon>
        <taxon>Pseudomonadota</taxon>
        <taxon>Gammaproteobacteria</taxon>
        <taxon>Pseudomonadales</taxon>
        <taxon>Pseudomonadaceae</taxon>
        <taxon>Pseudomonas</taxon>
    </lineage>
</organism>
<evidence type="ECO:0000313" key="2">
    <source>
        <dbReference type="EMBL" id="QKZ03272.1"/>
    </source>
</evidence>
<protein>
    <submittedName>
        <fullName evidence="2">DUF4087 domain-containing protein</fullName>
    </submittedName>
</protein>
<dbReference type="EMBL" id="CP056030">
    <property type="protein sequence ID" value="QKZ03272.1"/>
    <property type="molecule type" value="Genomic_DNA"/>
</dbReference>
<keyword evidence="3" id="KW-1185">Reference proteome</keyword>
<proteinExistence type="predicted"/>
<reference evidence="2 3" key="1">
    <citation type="submission" date="2020-06" db="EMBL/GenBank/DDBJ databases">
        <title>Pseudomonas eucalypticola sp. nov., an endophyte of Eucalyptus dunnii leaves with biocontrol ability of eucalyptus leaf blight.</title>
        <authorList>
            <person name="Liu Y."/>
            <person name="Song Z."/>
            <person name="Zeng H."/>
            <person name="Lu M."/>
            <person name="Wang X."/>
            <person name="Lian X."/>
            <person name="Zhang Q."/>
        </authorList>
    </citation>
    <scope>NUCLEOTIDE SEQUENCE [LARGE SCALE GENOMIC DNA]</scope>
    <source>
        <strain evidence="2 3">NP-1</strain>
    </source>
</reference>
<dbReference type="KEGG" id="pez:HWQ56_05515"/>
<gene>
    <name evidence="2" type="ORF">HWQ56_05515</name>
</gene>
<evidence type="ECO:0000256" key="1">
    <source>
        <dbReference type="SAM" id="SignalP"/>
    </source>
</evidence>
<name>A0A7D5D5L5_9PSED</name>